<comment type="cofactor">
    <cofactor evidence="1">
        <name>Mg(2+)</name>
        <dbReference type="ChEBI" id="CHEBI:18420"/>
    </cofactor>
</comment>
<keyword evidence="8" id="KW-0175">Coiled coil</keyword>
<keyword evidence="12" id="KW-1185">Reference proteome</keyword>
<keyword evidence="4 7" id="KW-0479">Metal-binding</keyword>
<dbReference type="Pfam" id="PF02878">
    <property type="entry name" value="PGM_PMM_I"/>
    <property type="match status" value="1"/>
</dbReference>
<dbReference type="RefSeq" id="WP_154424786.1">
    <property type="nucleotide sequence ID" value="NZ_VUNN01000004.1"/>
</dbReference>
<dbReference type="AlphaFoldDB" id="A0A7X2TR78"/>
<evidence type="ECO:0000256" key="2">
    <source>
        <dbReference type="ARBA" id="ARBA00010231"/>
    </source>
</evidence>
<evidence type="ECO:0000256" key="3">
    <source>
        <dbReference type="ARBA" id="ARBA00022553"/>
    </source>
</evidence>
<evidence type="ECO:0000256" key="7">
    <source>
        <dbReference type="RuleBase" id="RU004326"/>
    </source>
</evidence>
<keyword evidence="3" id="KW-0597">Phosphoprotein</keyword>
<dbReference type="PANTHER" id="PTHR43771">
    <property type="entry name" value="PHOSPHOMANNOMUTASE"/>
    <property type="match status" value="1"/>
</dbReference>
<dbReference type="Pfam" id="PF02879">
    <property type="entry name" value="PGM_PMM_II"/>
    <property type="match status" value="1"/>
</dbReference>
<evidence type="ECO:0000256" key="1">
    <source>
        <dbReference type="ARBA" id="ARBA00001946"/>
    </source>
</evidence>
<evidence type="ECO:0000256" key="6">
    <source>
        <dbReference type="ARBA" id="ARBA00023235"/>
    </source>
</evidence>
<dbReference type="PROSITE" id="PS00710">
    <property type="entry name" value="PGM_PMM"/>
    <property type="match status" value="1"/>
</dbReference>
<evidence type="ECO:0000313" key="12">
    <source>
        <dbReference type="Proteomes" id="UP000460549"/>
    </source>
</evidence>
<dbReference type="InterPro" id="IPR016055">
    <property type="entry name" value="A-D-PHexomutase_a/b/a-I/II/III"/>
</dbReference>
<feature type="domain" description="Alpha-D-phosphohexomutase alpha/beta/alpha" evidence="10">
    <location>
        <begin position="170"/>
        <end position="263"/>
    </location>
</feature>
<dbReference type="InterPro" id="IPR016066">
    <property type="entry name" value="A-D-PHexomutase_CS"/>
</dbReference>
<dbReference type="EMBL" id="VUNN01000004">
    <property type="protein sequence ID" value="MSU05885.1"/>
    <property type="molecule type" value="Genomic_DNA"/>
</dbReference>
<reference evidence="11 12" key="1">
    <citation type="submission" date="2019-08" db="EMBL/GenBank/DDBJ databases">
        <title>In-depth cultivation of the pig gut microbiome towards novel bacterial diversity and tailored functional studies.</title>
        <authorList>
            <person name="Wylensek D."/>
            <person name="Hitch T.C.A."/>
            <person name="Clavel T."/>
        </authorList>
    </citation>
    <scope>NUCLEOTIDE SEQUENCE [LARGE SCALE GENOMIC DNA]</scope>
    <source>
        <strain evidence="11 12">NM-380-WT-3C1</strain>
    </source>
</reference>
<dbReference type="SUPFAM" id="SSF53738">
    <property type="entry name" value="Phosphoglucomutase, first 3 domains"/>
    <property type="match status" value="2"/>
</dbReference>
<dbReference type="InterPro" id="IPR005845">
    <property type="entry name" value="A-D-PHexomutase_a/b/a-II"/>
</dbReference>
<evidence type="ECO:0000259" key="10">
    <source>
        <dbReference type="Pfam" id="PF02879"/>
    </source>
</evidence>
<dbReference type="Gene3D" id="3.40.120.10">
    <property type="entry name" value="Alpha-D-Glucose-1,6-Bisphosphate, subunit A, domain 3"/>
    <property type="match status" value="3"/>
</dbReference>
<evidence type="ECO:0000256" key="4">
    <source>
        <dbReference type="ARBA" id="ARBA00022723"/>
    </source>
</evidence>
<dbReference type="PANTHER" id="PTHR43771:SF1">
    <property type="entry name" value="PHOSPHOMANNOMUTASE"/>
    <property type="match status" value="1"/>
</dbReference>
<comment type="caution">
    <text evidence="11">The sequence shown here is derived from an EMBL/GenBank/DDBJ whole genome shotgun (WGS) entry which is preliminary data.</text>
</comment>
<sequence length="510" mass="57707">MKDLNLGMFKPYDIRTKIEKLSQENLKRLSEAVAIYYKTILKAPAVVIGRDARLYAPMVVESLCYELRRAGLDVFLNPLPISTCQFYYSCMKHPEFGGIMVTASHNPGSYIGLKLMAPKLFPLADGCGPEGGIAKIREIYLSEESIIEEEKGECKTINYLDDFISYSIKLAGLEENSLKGMKILIEFLNGSAGTEITTAFQRLGAQVESMHLVPNGLFPYGDPNPIIESSIAPAREEMKNGDYDIGFCFDGDGDRLDLMYKNGKQIVPGLNMAIIASKLMDIYNGEKKEFYADVKAIPTSLVEIAKSGARIHIIRNGHSFIKAKLRENCDKGYFACEEESAHYYMNFPYDINDRSKGYAAIENTLFFALVTAKAYKENPEQYKKALDLVDNLYREREWPLHCEAAPEKMPEIMDRVEARMVELGATIIKDMDDGSDLDATLMRFNLPSEFDKTTNLDNTIWAQVAQRISRSEDAMCRWEVVSNSKEECERLNNEVKQITDEYVRANLAKY</sequence>
<accession>A0A7X2TR78</accession>
<feature type="domain" description="Alpha-D-phosphohexomutase alpha/beta/alpha" evidence="9">
    <location>
        <begin position="9"/>
        <end position="119"/>
    </location>
</feature>
<keyword evidence="5 7" id="KW-0460">Magnesium</keyword>
<dbReference type="GO" id="GO:0000287">
    <property type="term" value="F:magnesium ion binding"/>
    <property type="evidence" value="ECO:0007669"/>
    <property type="project" value="InterPro"/>
</dbReference>
<dbReference type="GO" id="GO:0016868">
    <property type="term" value="F:intramolecular phosphotransferase activity"/>
    <property type="evidence" value="ECO:0007669"/>
    <property type="project" value="InterPro"/>
</dbReference>
<dbReference type="PRINTS" id="PR00509">
    <property type="entry name" value="PGMPMM"/>
</dbReference>
<evidence type="ECO:0000256" key="5">
    <source>
        <dbReference type="ARBA" id="ARBA00022842"/>
    </source>
</evidence>
<evidence type="ECO:0000256" key="8">
    <source>
        <dbReference type="SAM" id="Coils"/>
    </source>
</evidence>
<evidence type="ECO:0000259" key="9">
    <source>
        <dbReference type="Pfam" id="PF02878"/>
    </source>
</evidence>
<dbReference type="Proteomes" id="UP000460549">
    <property type="component" value="Unassembled WGS sequence"/>
</dbReference>
<organism evidence="11 12">
    <name type="scientific">Bullifex porci</name>
    <dbReference type="NCBI Taxonomy" id="2606638"/>
    <lineage>
        <taxon>Bacteria</taxon>
        <taxon>Pseudomonadati</taxon>
        <taxon>Spirochaetota</taxon>
        <taxon>Spirochaetia</taxon>
        <taxon>Spirochaetales</taxon>
        <taxon>Spirochaetaceae</taxon>
        <taxon>Bullifex</taxon>
    </lineage>
</organism>
<comment type="similarity">
    <text evidence="2 7">Belongs to the phosphohexose mutase family.</text>
</comment>
<dbReference type="InterPro" id="IPR005841">
    <property type="entry name" value="Alpha-D-phosphohexomutase_SF"/>
</dbReference>
<evidence type="ECO:0000313" key="11">
    <source>
        <dbReference type="EMBL" id="MSU05885.1"/>
    </source>
</evidence>
<gene>
    <name evidence="11" type="ORF">FYJ80_03705</name>
</gene>
<name>A0A7X2TR78_9SPIO</name>
<proteinExistence type="inferred from homology"/>
<dbReference type="InterPro" id="IPR005844">
    <property type="entry name" value="A-D-PHexomutase_a/b/a-I"/>
</dbReference>
<feature type="coiled-coil region" evidence="8">
    <location>
        <begin position="481"/>
        <end position="508"/>
    </location>
</feature>
<protein>
    <submittedName>
        <fullName evidence="11">Phosphoglucomutase</fullName>
    </submittedName>
</protein>
<keyword evidence="6" id="KW-0413">Isomerase</keyword>
<dbReference type="GO" id="GO:0005975">
    <property type="term" value="P:carbohydrate metabolic process"/>
    <property type="evidence" value="ECO:0007669"/>
    <property type="project" value="InterPro"/>
</dbReference>